<accession>A0A4R4DZ56</accession>
<dbReference type="Proteomes" id="UP000295164">
    <property type="component" value="Unassembled WGS sequence"/>
</dbReference>
<protein>
    <submittedName>
        <fullName evidence="2">Uncharacterized protein</fullName>
    </submittedName>
</protein>
<sequence length="185" mass="20624">MKRNTSLLLSFGLLVLACSLYRVWDGRPFGFAPQIAIALFSGAVIREKKWSFLMPLASMLLSDAVYQLLYVSGYSKIPGFYEGQSINYVLFVSMTVFGFFIRNFNVGRIAGASIAAPTAYFLLSNFQVWIGGGGYSRPKTFGGLMQCFADGLPFYGWSLVATAFFSALFFGSWFLMTRKEQQVAF</sequence>
<dbReference type="InterPro" id="IPR046487">
    <property type="entry name" value="DUF6580"/>
</dbReference>
<comment type="caution">
    <text evidence="2">The sequence shown here is derived from an EMBL/GenBank/DDBJ whole genome shotgun (WGS) entry which is preliminary data.</text>
</comment>
<keyword evidence="1" id="KW-0472">Membrane</keyword>
<feature type="transmembrane region" description="Helical" evidence="1">
    <location>
        <begin position="29"/>
        <end position="45"/>
    </location>
</feature>
<evidence type="ECO:0000256" key="1">
    <source>
        <dbReference type="SAM" id="Phobius"/>
    </source>
</evidence>
<name>A0A4R4DZ56_9BACT</name>
<dbReference type="OrthoDB" id="9806699at2"/>
<organism evidence="2 3">
    <name type="scientific">Flaviaesturariibacter aridisoli</name>
    <dbReference type="NCBI Taxonomy" id="2545761"/>
    <lineage>
        <taxon>Bacteria</taxon>
        <taxon>Pseudomonadati</taxon>
        <taxon>Bacteroidota</taxon>
        <taxon>Chitinophagia</taxon>
        <taxon>Chitinophagales</taxon>
        <taxon>Chitinophagaceae</taxon>
        <taxon>Flaviaestuariibacter</taxon>
    </lineage>
</organism>
<feature type="transmembrane region" description="Helical" evidence="1">
    <location>
        <begin position="85"/>
        <end position="102"/>
    </location>
</feature>
<keyword evidence="1" id="KW-1133">Transmembrane helix</keyword>
<evidence type="ECO:0000313" key="3">
    <source>
        <dbReference type="Proteomes" id="UP000295164"/>
    </source>
</evidence>
<reference evidence="2 3" key="1">
    <citation type="submission" date="2019-03" db="EMBL/GenBank/DDBJ databases">
        <authorList>
            <person name="Kim M.K.M."/>
        </authorList>
    </citation>
    <scope>NUCLEOTIDE SEQUENCE [LARGE SCALE GENOMIC DNA]</scope>
    <source>
        <strain evidence="2 3">17J68-15</strain>
    </source>
</reference>
<dbReference type="PROSITE" id="PS51257">
    <property type="entry name" value="PROKAR_LIPOPROTEIN"/>
    <property type="match status" value="1"/>
</dbReference>
<dbReference type="EMBL" id="SKFH01000013">
    <property type="protein sequence ID" value="TCZ71366.1"/>
    <property type="molecule type" value="Genomic_DNA"/>
</dbReference>
<proteinExistence type="predicted"/>
<evidence type="ECO:0000313" key="2">
    <source>
        <dbReference type="EMBL" id="TCZ71366.1"/>
    </source>
</evidence>
<feature type="transmembrane region" description="Helical" evidence="1">
    <location>
        <begin position="154"/>
        <end position="176"/>
    </location>
</feature>
<dbReference type="Pfam" id="PF20221">
    <property type="entry name" value="DUF6580"/>
    <property type="match status" value="1"/>
</dbReference>
<dbReference type="AlphaFoldDB" id="A0A4R4DZ56"/>
<feature type="transmembrane region" description="Helical" evidence="1">
    <location>
        <begin position="52"/>
        <end position="73"/>
    </location>
</feature>
<dbReference type="RefSeq" id="WP_131851989.1">
    <property type="nucleotide sequence ID" value="NZ_SKFH01000013.1"/>
</dbReference>
<keyword evidence="1" id="KW-0812">Transmembrane</keyword>
<feature type="transmembrane region" description="Helical" evidence="1">
    <location>
        <begin position="109"/>
        <end position="130"/>
    </location>
</feature>
<gene>
    <name evidence="2" type="ORF">E0486_09800</name>
</gene>
<keyword evidence="3" id="KW-1185">Reference proteome</keyword>